<keyword evidence="4" id="KW-1185">Reference proteome</keyword>
<evidence type="ECO:0000313" key="3">
    <source>
        <dbReference type="EMBL" id="MRV71646.1"/>
    </source>
</evidence>
<organism evidence="3 4">
    <name type="scientific">Pseudoduganella rivuli</name>
    <dbReference type="NCBI Taxonomy" id="2666085"/>
    <lineage>
        <taxon>Bacteria</taxon>
        <taxon>Pseudomonadati</taxon>
        <taxon>Pseudomonadota</taxon>
        <taxon>Betaproteobacteria</taxon>
        <taxon>Burkholderiales</taxon>
        <taxon>Oxalobacteraceae</taxon>
        <taxon>Telluria group</taxon>
        <taxon>Pseudoduganella</taxon>
    </lineage>
</organism>
<dbReference type="Proteomes" id="UP000446768">
    <property type="component" value="Unassembled WGS sequence"/>
</dbReference>
<dbReference type="RefSeq" id="WP_154372347.1">
    <property type="nucleotide sequence ID" value="NZ_WKJJ01000004.1"/>
</dbReference>
<feature type="region of interest" description="Disordered" evidence="1">
    <location>
        <begin position="44"/>
        <end position="75"/>
    </location>
</feature>
<dbReference type="Pfam" id="PF07044">
    <property type="entry name" value="DUF1329"/>
    <property type="match status" value="1"/>
</dbReference>
<proteinExistence type="predicted"/>
<evidence type="ECO:0000256" key="1">
    <source>
        <dbReference type="SAM" id="MobiDB-lite"/>
    </source>
</evidence>
<dbReference type="AlphaFoldDB" id="A0A7X2IKE4"/>
<dbReference type="InterPro" id="IPR010752">
    <property type="entry name" value="DUF1329"/>
</dbReference>
<sequence>MFDKIKIMTALAGIAGLAGLAMSGAALASAEEDAAKLGTTLTPWGAEKEGNKDGTIPAYTGPIKPPASYDPKKPGVRPDPFAGEKPLFSIDARNVDKYADKVSEGNKAMMKKYPTYRMDIYPSHRTVNYPKYVLDNTKKNVGQCKTVADGLQVENCYAGFPFPFPKTGSEVMWNRLWKFDAYMMESAGMTGTVVDTQGNRTVTGVGKMWIDYPIYNPAKTTPVALNETYGRIRIDYTDPARKAGEKLIVLDGVDMVGVGRKAFSYLPGQRRVKLAPDIAYDTPSPTGGGAGTVDEAAVWYGSLDRYNFKLIGKKEMYIPYNAYKIRDPQQCPSSVAMKTKNHLNPDCMRWELHRVWVVEATLKPGKRNVYAKRTLYWDEDMPGIGISDNYDSTGQIYRTTHSLPISLYETQGHSTDEWVTYDLATGNYARQEDVTDTGGWIVTPPKPSSFFTPEALAGEGVR</sequence>
<accession>A0A7X2IKE4</accession>
<keyword evidence="2" id="KW-0732">Signal</keyword>
<reference evidence="3 4" key="1">
    <citation type="submission" date="2019-11" db="EMBL/GenBank/DDBJ databases">
        <title>Novel species isolated from a subtropical stream in China.</title>
        <authorList>
            <person name="Lu H."/>
        </authorList>
    </citation>
    <scope>NUCLEOTIDE SEQUENCE [LARGE SCALE GENOMIC DNA]</scope>
    <source>
        <strain evidence="3 4">FT92W</strain>
    </source>
</reference>
<name>A0A7X2IKE4_9BURK</name>
<feature type="signal peptide" evidence="2">
    <location>
        <begin position="1"/>
        <end position="28"/>
    </location>
</feature>
<comment type="caution">
    <text evidence="3">The sequence shown here is derived from an EMBL/GenBank/DDBJ whole genome shotgun (WGS) entry which is preliminary data.</text>
</comment>
<protein>
    <submittedName>
        <fullName evidence="3">DUF1329 domain-containing protein</fullName>
    </submittedName>
</protein>
<dbReference type="EMBL" id="WKJJ01000004">
    <property type="protein sequence ID" value="MRV71646.1"/>
    <property type="molecule type" value="Genomic_DNA"/>
</dbReference>
<evidence type="ECO:0000313" key="4">
    <source>
        <dbReference type="Proteomes" id="UP000446768"/>
    </source>
</evidence>
<dbReference type="Gene3D" id="2.50.20.10">
    <property type="entry name" value="Lipoprotein localisation LolA/LolB/LppX"/>
    <property type="match status" value="1"/>
</dbReference>
<gene>
    <name evidence="3" type="ORF">GJ700_07895</name>
</gene>
<feature type="chain" id="PRO_5030568552" evidence="2">
    <location>
        <begin position="29"/>
        <end position="462"/>
    </location>
</feature>
<evidence type="ECO:0000256" key="2">
    <source>
        <dbReference type="SAM" id="SignalP"/>
    </source>
</evidence>